<dbReference type="GO" id="GO:0016779">
    <property type="term" value="F:nucleotidyltransferase activity"/>
    <property type="evidence" value="ECO:0007669"/>
    <property type="project" value="InterPro"/>
</dbReference>
<sequence>MPYLSDVQEYVESLKRALKVRLVILYGSTAKGSFGLGSDVDVLVVADDLPSNPVERLKLLYDLDKTRAPLDVKGYTPGEVRRMLAKGHPLIMDALSDGVVLYGEKAYVEEVKRAFNRAKRKFKRFERGWIKVG</sequence>
<name>A0A2Z2MCW9_THEPR</name>
<evidence type="ECO:0000313" key="3">
    <source>
        <dbReference type="Proteomes" id="UP000250179"/>
    </source>
</evidence>
<dbReference type="Proteomes" id="UP000250179">
    <property type="component" value="Chromosome"/>
</dbReference>
<dbReference type="EMBL" id="CP014862">
    <property type="protein sequence ID" value="ASJ03716.1"/>
    <property type="molecule type" value="Genomic_DNA"/>
</dbReference>
<dbReference type="OrthoDB" id="9287at2157"/>
<evidence type="ECO:0000259" key="1">
    <source>
        <dbReference type="Pfam" id="PF01909"/>
    </source>
</evidence>
<keyword evidence="2" id="KW-0808">Transferase</keyword>
<dbReference type="PANTHER" id="PTHR43449">
    <property type="entry name" value="NUCLEOTIDYLTRANSFERASE"/>
    <property type="match status" value="1"/>
</dbReference>
<dbReference type="SUPFAM" id="SSF81301">
    <property type="entry name" value="Nucleotidyltransferase"/>
    <property type="match status" value="1"/>
</dbReference>
<dbReference type="Gene3D" id="3.30.460.10">
    <property type="entry name" value="Beta Polymerase, domain 2"/>
    <property type="match status" value="1"/>
</dbReference>
<accession>A0A2Z2MCW9</accession>
<dbReference type="InterPro" id="IPR002934">
    <property type="entry name" value="Polymerase_NTP_transf_dom"/>
</dbReference>
<keyword evidence="3" id="KW-1185">Reference proteome</keyword>
<dbReference type="KEGG" id="tprf:A3L09_04075"/>
<dbReference type="AlphaFoldDB" id="A0A2Z2MCW9"/>
<gene>
    <name evidence="2" type="ORF">A3L09_04075</name>
</gene>
<organism evidence="2 3">
    <name type="scientific">Thermococcus profundus</name>
    <dbReference type="NCBI Taxonomy" id="49899"/>
    <lineage>
        <taxon>Archaea</taxon>
        <taxon>Methanobacteriati</taxon>
        <taxon>Methanobacteriota</taxon>
        <taxon>Thermococci</taxon>
        <taxon>Thermococcales</taxon>
        <taxon>Thermococcaceae</taxon>
        <taxon>Thermococcus</taxon>
    </lineage>
</organism>
<dbReference type="PANTHER" id="PTHR43449:SF3">
    <property type="entry name" value="POLYMERASE NUCLEOTIDYL TRANSFERASE DOMAIN-CONTAINING PROTEIN"/>
    <property type="match status" value="1"/>
</dbReference>
<protein>
    <submittedName>
        <fullName evidence="2">Nucleotidyltransferase</fullName>
    </submittedName>
</protein>
<dbReference type="Pfam" id="PF01909">
    <property type="entry name" value="NTP_transf_2"/>
    <property type="match status" value="1"/>
</dbReference>
<proteinExistence type="predicted"/>
<dbReference type="InterPro" id="IPR043519">
    <property type="entry name" value="NT_sf"/>
</dbReference>
<evidence type="ECO:0000313" key="2">
    <source>
        <dbReference type="EMBL" id="ASJ03716.1"/>
    </source>
</evidence>
<reference evidence="2 3" key="1">
    <citation type="submission" date="2016-03" db="EMBL/GenBank/DDBJ databases">
        <title>Complete genome sequence of Thermococcus profundus strain DT5432.</title>
        <authorList>
            <person name="Oger P.M."/>
        </authorList>
    </citation>
    <scope>NUCLEOTIDE SEQUENCE [LARGE SCALE GENOMIC DNA]</scope>
    <source>
        <strain evidence="2 3">DT 5432</strain>
    </source>
</reference>
<feature type="domain" description="Polymerase nucleotidyl transferase" evidence="1">
    <location>
        <begin position="9"/>
        <end position="61"/>
    </location>
</feature>